<dbReference type="AlphaFoldDB" id="A0A8H9IF96"/>
<reference evidence="9" key="1">
    <citation type="journal article" date="2019" name="Int. J. Syst. Evol. Microbiol.">
        <title>The Global Catalogue of Microorganisms (GCM) 10K type strain sequencing project: providing services to taxonomists for standard genome sequencing and annotation.</title>
        <authorList>
            <consortium name="The Broad Institute Genomics Platform"/>
            <consortium name="The Broad Institute Genome Sequencing Center for Infectious Disease"/>
            <person name="Wu L."/>
            <person name="Ma J."/>
        </authorList>
    </citation>
    <scope>NUCLEOTIDE SEQUENCE [LARGE SCALE GENOMIC DNA]</scope>
    <source>
        <strain evidence="9">KCTC 42083</strain>
    </source>
</reference>
<dbReference type="SUPFAM" id="SSF55811">
    <property type="entry name" value="Nudix"/>
    <property type="match status" value="1"/>
</dbReference>
<evidence type="ECO:0000256" key="5">
    <source>
        <dbReference type="ARBA" id="ARBA00022842"/>
    </source>
</evidence>
<dbReference type="InterPro" id="IPR000086">
    <property type="entry name" value="NUDIX_hydrolase_dom"/>
</dbReference>
<dbReference type="PANTHER" id="PTHR12992">
    <property type="entry name" value="NUDIX HYDROLASE"/>
    <property type="match status" value="1"/>
</dbReference>
<evidence type="ECO:0000256" key="4">
    <source>
        <dbReference type="ARBA" id="ARBA00022801"/>
    </source>
</evidence>
<comment type="cofactor">
    <cofactor evidence="2">
        <name>Mg(2+)</name>
        <dbReference type="ChEBI" id="CHEBI:18420"/>
    </cofactor>
</comment>
<dbReference type="Pfam" id="PF00293">
    <property type="entry name" value="NUDIX"/>
    <property type="match status" value="1"/>
</dbReference>
<keyword evidence="4" id="KW-0378">Hydrolase</keyword>
<evidence type="ECO:0000313" key="9">
    <source>
        <dbReference type="Proteomes" id="UP000608923"/>
    </source>
</evidence>
<evidence type="ECO:0000259" key="7">
    <source>
        <dbReference type="PROSITE" id="PS51462"/>
    </source>
</evidence>
<dbReference type="PROSITE" id="PS51462">
    <property type="entry name" value="NUDIX"/>
    <property type="match status" value="1"/>
</dbReference>
<comment type="caution">
    <text evidence="8">The sequence shown here is derived from an EMBL/GenBank/DDBJ whole genome shotgun (WGS) entry which is preliminary data.</text>
</comment>
<protein>
    <submittedName>
        <fullName evidence="8">Coenzyme A pyrophosphatase</fullName>
    </submittedName>
</protein>
<dbReference type="InterPro" id="IPR045121">
    <property type="entry name" value="CoAse"/>
</dbReference>
<evidence type="ECO:0000256" key="1">
    <source>
        <dbReference type="ARBA" id="ARBA00001936"/>
    </source>
</evidence>
<dbReference type="Proteomes" id="UP000608923">
    <property type="component" value="Unassembled WGS sequence"/>
</dbReference>
<proteinExistence type="predicted"/>
<organism evidence="8 9">
    <name type="scientific">Alcaligenes pakistanensis</name>
    <dbReference type="NCBI Taxonomy" id="1482717"/>
    <lineage>
        <taxon>Bacteria</taxon>
        <taxon>Pseudomonadati</taxon>
        <taxon>Pseudomonadota</taxon>
        <taxon>Betaproteobacteria</taxon>
        <taxon>Burkholderiales</taxon>
        <taxon>Alcaligenaceae</taxon>
        <taxon>Alcaligenes</taxon>
    </lineage>
</organism>
<feature type="domain" description="Nudix hydrolase" evidence="7">
    <location>
        <begin position="70"/>
        <end position="206"/>
    </location>
</feature>
<keyword evidence="6" id="KW-0464">Manganese</keyword>
<accession>A0A8H9IF96</accession>
<keyword evidence="5" id="KW-0460">Magnesium</keyword>
<keyword evidence="3" id="KW-0479">Metal-binding</keyword>
<comment type="cofactor">
    <cofactor evidence="1">
        <name>Mn(2+)</name>
        <dbReference type="ChEBI" id="CHEBI:29035"/>
    </cofactor>
</comment>
<dbReference type="Gene3D" id="3.90.79.10">
    <property type="entry name" value="Nucleoside Triphosphate Pyrophosphohydrolase"/>
    <property type="match status" value="1"/>
</dbReference>
<dbReference type="PANTHER" id="PTHR12992:SF11">
    <property type="entry name" value="MITOCHONDRIAL COENZYME A DIPHOSPHATASE NUDT8"/>
    <property type="match status" value="1"/>
</dbReference>
<gene>
    <name evidence="8" type="ORF">GCM10010096_05160</name>
</gene>
<evidence type="ECO:0000256" key="6">
    <source>
        <dbReference type="ARBA" id="ARBA00023211"/>
    </source>
</evidence>
<dbReference type="GO" id="GO:0046872">
    <property type="term" value="F:metal ion binding"/>
    <property type="evidence" value="ECO:0007669"/>
    <property type="project" value="UniProtKB-KW"/>
</dbReference>
<dbReference type="InterPro" id="IPR015797">
    <property type="entry name" value="NUDIX_hydrolase-like_dom_sf"/>
</dbReference>
<sequence length="249" mass="27734">MDKPRIRPVIVPGFDPRSQPLVALDPLPDLPAQALQLDFLRSAFAEPIQWQVEPLFRSSFYPEFLPGSMNVRSAVCIGVMQRPEGPTVIFTRRAMHLHNHAGQISFPGGRIEASDLGPVEAALRETQEEIGIEPRFVRYLGQHPIFVTSTQFAMRPIIGELQAGFQLLPDSSEVAEVFEVPLAVLLDPQRHQLHHADLPDGAGRYYFSIPWGPYFIWGATAVLIRNLYHHLSAAWGQLSAGGDTQAKNL</sequence>
<name>A0A8H9IF96_9BURK</name>
<dbReference type="CDD" id="cd03426">
    <property type="entry name" value="NUDIX_CoAse_Nudt7"/>
    <property type="match status" value="1"/>
</dbReference>
<evidence type="ECO:0000256" key="2">
    <source>
        <dbReference type="ARBA" id="ARBA00001946"/>
    </source>
</evidence>
<evidence type="ECO:0000313" key="8">
    <source>
        <dbReference type="EMBL" id="GHC38343.1"/>
    </source>
</evidence>
<dbReference type="EMBL" id="BMZN01000001">
    <property type="protein sequence ID" value="GHC38343.1"/>
    <property type="molecule type" value="Genomic_DNA"/>
</dbReference>
<keyword evidence="9" id="KW-1185">Reference proteome</keyword>
<evidence type="ECO:0000256" key="3">
    <source>
        <dbReference type="ARBA" id="ARBA00022723"/>
    </source>
</evidence>
<dbReference type="GO" id="GO:0010945">
    <property type="term" value="F:coenzyme A diphosphatase activity"/>
    <property type="evidence" value="ECO:0007669"/>
    <property type="project" value="InterPro"/>
</dbReference>